<evidence type="ECO:0000313" key="1">
    <source>
        <dbReference type="EMBL" id="TKV61307.1"/>
    </source>
</evidence>
<gene>
    <name evidence="1" type="ORF">FDO65_06805</name>
</gene>
<organism evidence="1 2">
    <name type="scientific">Nakamurella flava</name>
    <dbReference type="NCBI Taxonomy" id="2576308"/>
    <lineage>
        <taxon>Bacteria</taxon>
        <taxon>Bacillati</taxon>
        <taxon>Actinomycetota</taxon>
        <taxon>Actinomycetes</taxon>
        <taxon>Nakamurellales</taxon>
        <taxon>Nakamurellaceae</taxon>
        <taxon>Nakamurella</taxon>
    </lineage>
</organism>
<sequence>MRTSRTDRTVRSPFALITAIAMGGLVLGGCATGVTGTAAVGGATTSADPTGLPSCDEVADLRDPGPAGDPVIMVSGETNAWNIGTLWTRPVALAVYDSGDAVRPVTPGDDGATIPAMERGHIDSCHLESALAELTDLTTADFGAPGVTDQGTTTVTFRPDGAAGPQQIAVYALGIGPDSLGDLTDEQLAHRERLVAALDDLQSAVVGPQPWMPDRVRMVGLDSAAGDDQPDYRWPGPDSIEQALQRTRPDCVVLEGESARTVLATMGSGASTAKWDDGIRPTSFTAAVLVLGQPGCPE</sequence>
<accession>A0A4U6QL77</accession>
<dbReference type="Proteomes" id="UP000306985">
    <property type="component" value="Unassembled WGS sequence"/>
</dbReference>
<dbReference type="RefSeq" id="WP_137448611.1">
    <property type="nucleotide sequence ID" value="NZ_SZZH01000001.1"/>
</dbReference>
<keyword evidence="2" id="KW-1185">Reference proteome</keyword>
<protein>
    <submittedName>
        <fullName evidence="1">Uncharacterized protein</fullName>
    </submittedName>
</protein>
<name>A0A4U6QL77_9ACTN</name>
<dbReference type="PROSITE" id="PS51257">
    <property type="entry name" value="PROKAR_LIPOPROTEIN"/>
    <property type="match status" value="1"/>
</dbReference>
<dbReference type="EMBL" id="SZZH01000001">
    <property type="protein sequence ID" value="TKV61307.1"/>
    <property type="molecule type" value="Genomic_DNA"/>
</dbReference>
<proteinExistence type="predicted"/>
<reference evidence="1 2" key="1">
    <citation type="submission" date="2019-05" db="EMBL/GenBank/DDBJ databases">
        <title>Nakamurella sp. N5BH11, whole genome shotgun sequence.</title>
        <authorList>
            <person name="Tuo L."/>
        </authorList>
    </citation>
    <scope>NUCLEOTIDE SEQUENCE [LARGE SCALE GENOMIC DNA]</scope>
    <source>
        <strain evidence="1 2">N5BH11</strain>
    </source>
</reference>
<dbReference type="AlphaFoldDB" id="A0A4U6QL77"/>
<comment type="caution">
    <text evidence="1">The sequence shown here is derived from an EMBL/GenBank/DDBJ whole genome shotgun (WGS) entry which is preliminary data.</text>
</comment>
<dbReference type="OrthoDB" id="4559201at2"/>
<evidence type="ECO:0000313" key="2">
    <source>
        <dbReference type="Proteomes" id="UP000306985"/>
    </source>
</evidence>